<dbReference type="Pfam" id="PF11923">
    <property type="entry name" value="NFACT-C"/>
    <property type="match status" value="1"/>
</dbReference>
<evidence type="ECO:0000256" key="2">
    <source>
        <dbReference type="ARBA" id="ARBA00008318"/>
    </source>
</evidence>
<dbReference type="GO" id="GO:0072344">
    <property type="term" value="P:rescue of stalled ribosome"/>
    <property type="evidence" value="ECO:0007669"/>
    <property type="project" value="TreeGrafter"/>
</dbReference>
<evidence type="ECO:0000259" key="6">
    <source>
        <dbReference type="Pfam" id="PF05670"/>
    </source>
</evidence>
<feature type="region of interest" description="Disordered" evidence="5">
    <location>
        <begin position="175"/>
        <end position="227"/>
    </location>
</feature>
<dbReference type="PANTHER" id="PTHR15239:SF6">
    <property type="entry name" value="RIBOSOME QUALITY CONTROL COMPLEX SUBUNIT NEMF"/>
    <property type="match status" value="1"/>
</dbReference>
<dbReference type="InterPro" id="IPR051608">
    <property type="entry name" value="RQC_Subunit_NEMF"/>
</dbReference>
<gene>
    <name evidence="8" type="ORF">SK128_008428</name>
</gene>
<proteinExistence type="inferred from homology"/>
<dbReference type="Proteomes" id="UP001381693">
    <property type="component" value="Unassembled WGS sequence"/>
</dbReference>
<comment type="subcellular location">
    <subcellularLocation>
        <location evidence="1">Cytoplasm</location>
    </subcellularLocation>
</comment>
<dbReference type="InterPro" id="IPR008532">
    <property type="entry name" value="NFACT_RNA-bd"/>
</dbReference>
<keyword evidence="3" id="KW-0963">Cytoplasm</keyword>
<feature type="domain" description="NFACT RNA-binding" evidence="6">
    <location>
        <begin position="1"/>
        <end position="98"/>
    </location>
</feature>
<evidence type="ECO:0000256" key="3">
    <source>
        <dbReference type="ARBA" id="ARBA00022490"/>
    </source>
</evidence>
<evidence type="ECO:0000313" key="9">
    <source>
        <dbReference type="Proteomes" id="UP001381693"/>
    </source>
</evidence>
<evidence type="ECO:0000256" key="5">
    <source>
        <dbReference type="SAM" id="MobiDB-lite"/>
    </source>
</evidence>
<accession>A0AAN9AFI8</accession>
<protein>
    <recommendedName>
        <fullName evidence="10">Serologically defined colon cancer antigen 1</fullName>
    </recommendedName>
</protein>
<dbReference type="InterPro" id="IPR021846">
    <property type="entry name" value="NFACT-C"/>
</dbReference>
<feature type="compositionally biased region" description="Basic residues" evidence="5">
    <location>
        <begin position="325"/>
        <end position="336"/>
    </location>
</feature>
<dbReference type="Pfam" id="PF05670">
    <property type="entry name" value="NFACT-R_1"/>
    <property type="match status" value="1"/>
</dbReference>
<feature type="compositionally biased region" description="Basic and acidic residues" evidence="5">
    <location>
        <begin position="188"/>
        <end position="216"/>
    </location>
</feature>
<dbReference type="GO" id="GO:0000049">
    <property type="term" value="F:tRNA binding"/>
    <property type="evidence" value="ECO:0007669"/>
    <property type="project" value="TreeGrafter"/>
</dbReference>
<feature type="region of interest" description="Disordered" evidence="5">
    <location>
        <begin position="239"/>
        <end position="430"/>
    </location>
</feature>
<reference evidence="8 9" key="1">
    <citation type="submission" date="2023-11" db="EMBL/GenBank/DDBJ databases">
        <title>Halocaridina rubra genome assembly.</title>
        <authorList>
            <person name="Smith C."/>
        </authorList>
    </citation>
    <scope>NUCLEOTIDE SEQUENCE [LARGE SCALE GENOMIC DNA]</scope>
    <source>
        <strain evidence="8">EP-1</strain>
        <tissue evidence="8">Whole</tissue>
    </source>
</reference>
<keyword evidence="9" id="KW-1185">Reference proteome</keyword>
<sequence>IAGRDSQMNEMVVKRHLQPRDAYVHADLHGAASVVIKNPSGNDIPPKTLHEAGIMALCYSRAWDEKVVTSAWWVWGDQVSKTAPSGEYLTTGAFMVRGKKTFLPPSHLIYGFGFLFRLEDESIPRHEGERRVRTLDDEDAIKDSLRTLSIITEDGDIEIDLTDKGEVEDDIVNEDSGIASHSEANIPDTKEPKSVEGDEESIQDRGSDEEPDKINVENEVTVEFPDTVVEMTHIGGDQFELRPRTVSTTSQLSQESSGNKDDDNTAVIYLGDNQPVSLKRNKIQESKGSKNKSKNQNQDPKQHKQQTLRENTDIDVNKGGGQLKRGQRGKMKKMKKYRDQDEEEREMRMQLLQSAGSVKESHKKGKGDKKGSNIIKVKSPQSNKPHQSKSSVQSKGGDRIITPGDLDTANPEKTSKEDNEEEEEETEKIADDLSIINALTAVPVSEDELLYAIPVCAPYSTMANFKYKVKLTPGPGKKGKACKTALALFMGDKSITSREKDLLRAVRDQDLARNLPGKVKVSAPNIKKIKK</sequence>
<evidence type="ECO:0000259" key="7">
    <source>
        <dbReference type="Pfam" id="PF11923"/>
    </source>
</evidence>
<feature type="non-terminal residue" evidence="8">
    <location>
        <position position="1"/>
    </location>
</feature>
<evidence type="ECO:0000256" key="1">
    <source>
        <dbReference type="ARBA" id="ARBA00004496"/>
    </source>
</evidence>
<dbReference type="PANTHER" id="PTHR15239">
    <property type="entry name" value="NUCLEAR EXPORT MEDIATOR FACTOR NEMF"/>
    <property type="match status" value="1"/>
</dbReference>
<evidence type="ECO:0000256" key="4">
    <source>
        <dbReference type="ARBA" id="ARBA00023054"/>
    </source>
</evidence>
<organism evidence="8 9">
    <name type="scientific">Halocaridina rubra</name>
    <name type="common">Hawaiian red shrimp</name>
    <dbReference type="NCBI Taxonomy" id="373956"/>
    <lineage>
        <taxon>Eukaryota</taxon>
        <taxon>Metazoa</taxon>
        <taxon>Ecdysozoa</taxon>
        <taxon>Arthropoda</taxon>
        <taxon>Crustacea</taxon>
        <taxon>Multicrustacea</taxon>
        <taxon>Malacostraca</taxon>
        <taxon>Eumalacostraca</taxon>
        <taxon>Eucarida</taxon>
        <taxon>Decapoda</taxon>
        <taxon>Pleocyemata</taxon>
        <taxon>Caridea</taxon>
        <taxon>Atyoidea</taxon>
        <taxon>Atyidae</taxon>
        <taxon>Halocaridina</taxon>
    </lineage>
</organism>
<feature type="domain" description="NFACT protein C-terminal" evidence="7">
    <location>
        <begin position="431"/>
        <end position="522"/>
    </location>
</feature>
<name>A0AAN9AFI8_HALRR</name>
<dbReference type="EMBL" id="JAXCGZ010002471">
    <property type="protein sequence ID" value="KAK7083857.1"/>
    <property type="molecule type" value="Genomic_DNA"/>
</dbReference>
<keyword evidence="4" id="KW-0175">Coiled coil</keyword>
<feature type="compositionally biased region" description="Polar residues" evidence="5">
    <location>
        <begin position="245"/>
        <end position="257"/>
    </location>
</feature>
<comment type="similarity">
    <text evidence="2">Belongs to the NEMF family.</text>
</comment>
<evidence type="ECO:0000313" key="8">
    <source>
        <dbReference type="EMBL" id="KAK7083857.1"/>
    </source>
</evidence>
<evidence type="ECO:0008006" key="10">
    <source>
        <dbReference type="Google" id="ProtNLM"/>
    </source>
</evidence>
<dbReference type="AlphaFoldDB" id="A0AAN9AFI8"/>
<feature type="compositionally biased region" description="Polar residues" evidence="5">
    <location>
        <begin position="379"/>
        <end position="394"/>
    </location>
</feature>
<dbReference type="GO" id="GO:0005737">
    <property type="term" value="C:cytoplasm"/>
    <property type="evidence" value="ECO:0007669"/>
    <property type="project" value="UniProtKB-SubCell"/>
</dbReference>
<dbReference type="GO" id="GO:1990112">
    <property type="term" value="C:RQC complex"/>
    <property type="evidence" value="ECO:0007669"/>
    <property type="project" value="TreeGrafter"/>
</dbReference>
<comment type="caution">
    <text evidence="8">The sequence shown here is derived from an EMBL/GenBank/DDBJ whole genome shotgun (WGS) entry which is preliminary data.</text>
</comment>
<dbReference type="GO" id="GO:0043023">
    <property type="term" value="F:ribosomal large subunit binding"/>
    <property type="evidence" value="ECO:0007669"/>
    <property type="project" value="TreeGrafter"/>
</dbReference>
<dbReference type="GO" id="GO:1990116">
    <property type="term" value="P:ribosome-associated ubiquitin-dependent protein catabolic process"/>
    <property type="evidence" value="ECO:0007669"/>
    <property type="project" value="TreeGrafter"/>
</dbReference>